<reference evidence="2 3" key="1">
    <citation type="journal article" date="2014" name="Genome Announc.">
        <title>Draft Genome Sequence of the Boron-Tolerant and Moderately Halotolerant Bacterium Gracilibacillus boraciitolerans JCM 21714T.</title>
        <authorList>
            <person name="Ahmed I."/>
            <person name="Oshima K."/>
            <person name="Suda W."/>
            <person name="Kitamura K."/>
            <person name="Iida T."/>
            <person name="Ohmori Y."/>
            <person name="Fujiwara T."/>
            <person name="Hattori M."/>
            <person name="Ohkuma M."/>
        </authorList>
    </citation>
    <scope>NUCLEOTIDE SEQUENCE [LARGE SCALE GENOMIC DNA]</scope>
    <source>
        <strain evidence="2 3">JCM 21714</strain>
    </source>
</reference>
<accession>W4VLK6</accession>
<keyword evidence="3" id="KW-1185">Reference proteome</keyword>
<sequence>MIAGYAEDDATDQLTDDPVCTEIIGTDALASQPSLSRFFERFDPSSIDQLNSANQELID</sequence>
<evidence type="ECO:0000313" key="3">
    <source>
        <dbReference type="Proteomes" id="UP000019102"/>
    </source>
</evidence>
<dbReference type="Proteomes" id="UP000019102">
    <property type="component" value="Unassembled WGS sequence"/>
</dbReference>
<proteinExistence type="predicted"/>
<gene>
    <name evidence="2" type="ORF">JCM21714_3160</name>
</gene>
<dbReference type="Pfam" id="PF13701">
    <property type="entry name" value="DDE_Tnp_1_4"/>
    <property type="match status" value="1"/>
</dbReference>
<dbReference type="EMBL" id="BAVS01000018">
    <property type="protein sequence ID" value="GAE94031.1"/>
    <property type="molecule type" value="Genomic_DNA"/>
</dbReference>
<evidence type="ECO:0000259" key="1">
    <source>
        <dbReference type="Pfam" id="PF13701"/>
    </source>
</evidence>
<dbReference type="STRING" id="1298598.JCM21714_3160"/>
<feature type="domain" description="Transposase DDE" evidence="1">
    <location>
        <begin position="2"/>
        <end position="59"/>
    </location>
</feature>
<organism evidence="2 3">
    <name type="scientific">Gracilibacillus boraciitolerans JCM 21714</name>
    <dbReference type="NCBI Taxonomy" id="1298598"/>
    <lineage>
        <taxon>Bacteria</taxon>
        <taxon>Bacillati</taxon>
        <taxon>Bacillota</taxon>
        <taxon>Bacilli</taxon>
        <taxon>Bacillales</taxon>
        <taxon>Bacillaceae</taxon>
        <taxon>Gracilibacillus</taxon>
    </lineage>
</organism>
<dbReference type="AlphaFoldDB" id="W4VLK6"/>
<dbReference type="InterPro" id="IPR025668">
    <property type="entry name" value="Tnp_DDE_dom"/>
</dbReference>
<dbReference type="eggNOG" id="COG3385">
    <property type="taxonomic scope" value="Bacteria"/>
</dbReference>
<evidence type="ECO:0000313" key="2">
    <source>
        <dbReference type="EMBL" id="GAE94031.1"/>
    </source>
</evidence>
<name>W4VLK6_9BACI</name>
<protein>
    <submittedName>
        <fullName evidence="2">Transposase</fullName>
    </submittedName>
</protein>
<comment type="caution">
    <text evidence="2">The sequence shown here is derived from an EMBL/GenBank/DDBJ whole genome shotgun (WGS) entry which is preliminary data.</text>
</comment>